<evidence type="ECO:0000259" key="5">
    <source>
        <dbReference type="Pfam" id="PF00669"/>
    </source>
</evidence>
<evidence type="ECO:0000256" key="3">
    <source>
        <dbReference type="ARBA" id="ARBA00023143"/>
    </source>
</evidence>
<proteinExistence type="inferred from homology"/>
<keyword evidence="2 4" id="KW-0964">Secreted</keyword>
<keyword evidence="7" id="KW-0282">Flagellum</keyword>
<keyword evidence="8" id="KW-1185">Reference proteome</keyword>
<feature type="domain" description="Flagellin C-terminal" evidence="6">
    <location>
        <begin position="186"/>
        <end position="263"/>
    </location>
</feature>
<dbReference type="GO" id="GO:0005576">
    <property type="term" value="C:extracellular region"/>
    <property type="evidence" value="ECO:0007669"/>
    <property type="project" value="UniProtKB-SubCell"/>
</dbReference>
<dbReference type="InterPro" id="IPR046358">
    <property type="entry name" value="Flagellin_C"/>
</dbReference>
<keyword evidence="7" id="KW-0966">Cell projection</keyword>
<dbReference type="PANTHER" id="PTHR42792:SF2">
    <property type="entry name" value="FLAGELLIN"/>
    <property type="match status" value="1"/>
</dbReference>
<dbReference type="AlphaFoldDB" id="I3YDF9"/>
<dbReference type="RefSeq" id="WP_014779440.1">
    <property type="nucleotide sequence ID" value="NC_018012.1"/>
</dbReference>
<dbReference type="OrthoDB" id="9796789at2"/>
<dbReference type="STRING" id="765911.Thivi_3150"/>
<evidence type="ECO:0000256" key="1">
    <source>
        <dbReference type="ARBA" id="ARBA00005709"/>
    </source>
</evidence>
<dbReference type="InterPro" id="IPR042187">
    <property type="entry name" value="Flagellin_C_sub2"/>
</dbReference>
<dbReference type="KEGG" id="tvi:Thivi_3150"/>
<dbReference type="Pfam" id="PF00669">
    <property type="entry name" value="Flagellin_N"/>
    <property type="match status" value="1"/>
</dbReference>
<dbReference type="Gene3D" id="1.20.1330.10">
    <property type="entry name" value="f41 fragment of flagellin, N-terminal domain"/>
    <property type="match status" value="2"/>
</dbReference>
<dbReference type="SUPFAM" id="SSF64518">
    <property type="entry name" value="Phase 1 flagellin"/>
    <property type="match status" value="1"/>
</dbReference>
<dbReference type="Gene3D" id="6.10.10.10">
    <property type="entry name" value="Flagellar export chaperone, C-terminal domain"/>
    <property type="match status" value="1"/>
</dbReference>
<name>I3YDF9_THIV6</name>
<evidence type="ECO:0000313" key="7">
    <source>
        <dbReference type="EMBL" id="AFL75027.1"/>
    </source>
</evidence>
<comment type="function">
    <text evidence="4">Flagellin is the subunit protein which polymerizes to form the filaments of bacterial flagella.</text>
</comment>
<accession>I3YDF9</accession>
<dbReference type="GO" id="GO:0009288">
    <property type="term" value="C:bacterial-type flagellum"/>
    <property type="evidence" value="ECO:0007669"/>
    <property type="project" value="UniProtKB-SubCell"/>
</dbReference>
<dbReference type="PRINTS" id="PR00207">
    <property type="entry name" value="FLAGELLIN"/>
</dbReference>
<evidence type="ECO:0000256" key="2">
    <source>
        <dbReference type="ARBA" id="ARBA00022525"/>
    </source>
</evidence>
<feature type="domain" description="Flagellin N-terminal" evidence="5">
    <location>
        <begin position="5"/>
        <end position="136"/>
    </location>
</feature>
<dbReference type="InterPro" id="IPR001492">
    <property type="entry name" value="Flagellin"/>
</dbReference>
<keyword evidence="7" id="KW-0969">Cilium</keyword>
<dbReference type="eggNOG" id="COG1344">
    <property type="taxonomic scope" value="Bacteria"/>
</dbReference>
<dbReference type="GO" id="GO:0005198">
    <property type="term" value="F:structural molecule activity"/>
    <property type="evidence" value="ECO:0007669"/>
    <property type="project" value="UniProtKB-UniRule"/>
</dbReference>
<protein>
    <recommendedName>
        <fullName evidence="4">Flagellin</fullName>
    </recommendedName>
</protein>
<dbReference type="InterPro" id="IPR001029">
    <property type="entry name" value="Flagellin_N"/>
</dbReference>
<dbReference type="Pfam" id="PF00700">
    <property type="entry name" value="Flagellin_C"/>
    <property type="match status" value="1"/>
</dbReference>
<dbReference type="EMBL" id="CP003154">
    <property type="protein sequence ID" value="AFL75027.1"/>
    <property type="molecule type" value="Genomic_DNA"/>
</dbReference>
<dbReference type="HOGENOM" id="CLU_011142_2_2_6"/>
<comment type="subcellular location">
    <subcellularLocation>
        <location evidence="4">Secreted</location>
    </subcellularLocation>
    <subcellularLocation>
        <location evidence="4">Bacterial flagellum</location>
    </subcellularLocation>
</comment>
<organism evidence="7 8">
    <name type="scientific">Thiocystis violascens (strain ATCC 17096 / DSM 198 / 6111)</name>
    <name type="common">Chromatium violascens</name>
    <dbReference type="NCBI Taxonomy" id="765911"/>
    <lineage>
        <taxon>Bacteria</taxon>
        <taxon>Pseudomonadati</taxon>
        <taxon>Pseudomonadota</taxon>
        <taxon>Gammaproteobacteria</taxon>
        <taxon>Chromatiales</taxon>
        <taxon>Chromatiaceae</taxon>
        <taxon>Thiocystis</taxon>
    </lineage>
</organism>
<dbReference type="Gene3D" id="2.60.40.4390">
    <property type="match status" value="1"/>
</dbReference>
<gene>
    <name evidence="7" type="ordered locus">Thivi_3150</name>
</gene>
<sequence>MVGINNQMALGAQSLLNRSQGALETTQERLASGKRVNGAADDATGLALISQFAAQLTGDAQGVRNLSDGISMMQTAEAGVSQISENLQRIGDLSLQSMNGTLSDSDRANLQTEVSALREQIAQTIEGTSFNGVKLLPREGELGIQASARANDAMIVNTRDLQEQMKTFGLDDIDLSTAAGAASALKTTDQITDYLSGIQGEFGAAQNRFEASIRALKQGNVNVAAAQSGIQDTDYARATAEQSRNLILSQANIAMLSQANNISSLFVSQLLA</sequence>
<dbReference type="PANTHER" id="PTHR42792">
    <property type="entry name" value="FLAGELLIN"/>
    <property type="match status" value="1"/>
</dbReference>
<evidence type="ECO:0000259" key="6">
    <source>
        <dbReference type="Pfam" id="PF00700"/>
    </source>
</evidence>
<evidence type="ECO:0000256" key="4">
    <source>
        <dbReference type="RuleBase" id="RU362073"/>
    </source>
</evidence>
<comment type="similarity">
    <text evidence="1 4">Belongs to the bacterial flagellin family.</text>
</comment>
<evidence type="ECO:0000313" key="8">
    <source>
        <dbReference type="Proteomes" id="UP000006062"/>
    </source>
</evidence>
<reference evidence="7 8" key="1">
    <citation type="submission" date="2012-06" db="EMBL/GenBank/DDBJ databases">
        <title>Complete sequence of Thiocystis violascens DSM 198.</title>
        <authorList>
            <consortium name="US DOE Joint Genome Institute"/>
            <person name="Lucas S."/>
            <person name="Han J."/>
            <person name="Lapidus A."/>
            <person name="Cheng J.-F."/>
            <person name="Goodwin L."/>
            <person name="Pitluck S."/>
            <person name="Peters L."/>
            <person name="Ovchinnikova G."/>
            <person name="Teshima H."/>
            <person name="Detter J.C."/>
            <person name="Han C."/>
            <person name="Tapia R."/>
            <person name="Land M."/>
            <person name="Hauser L."/>
            <person name="Kyrpides N."/>
            <person name="Ivanova N."/>
            <person name="Pagani I."/>
            <person name="Vogl K."/>
            <person name="Liu Z."/>
            <person name="Frigaard N.-U."/>
            <person name="Bryant D."/>
            <person name="Woyke T."/>
        </authorList>
    </citation>
    <scope>NUCLEOTIDE SEQUENCE [LARGE SCALE GENOMIC DNA]</scope>
    <source>
        <strain evidence="8">ATCC 17096 / DSM 198 / 6111</strain>
    </source>
</reference>
<keyword evidence="3 4" id="KW-0975">Bacterial flagellum</keyword>
<dbReference type="Proteomes" id="UP000006062">
    <property type="component" value="Chromosome"/>
</dbReference>